<proteinExistence type="predicted"/>
<comment type="caution">
    <text evidence="2">The sequence shown here is derived from an EMBL/GenBank/DDBJ whole genome shotgun (WGS) entry which is preliminary data.</text>
</comment>
<accession>A0A166A381</accession>
<protein>
    <submittedName>
        <fullName evidence="2">Uncharacterized protein</fullName>
    </submittedName>
</protein>
<keyword evidence="1" id="KW-0472">Membrane</keyword>
<gene>
    <name evidence="2" type="ORF">MBORA_14910</name>
</gene>
<organism evidence="2 3">
    <name type="scientific">Methanobrevibacter oralis</name>
    <dbReference type="NCBI Taxonomy" id="66851"/>
    <lineage>
        <taxon>Archaea</taxon>
        <taxon>Methanobacteriati</taxon>
        <taxon>Methanobacteriota</taxon>
        <taxon>Methanomada group</taxon>
        <taxon>Methanobacteria</taxon>
        <taxon>Methanobacteriales</taxon>
        <taxon>Methanobacteriaceae</taxon>
        <taxon>Methanobrevibacter</taxon>
    </lineage>
</organism>
<dbReference type="AlphaFoldDB" id="A0A166A381"/>
<keyword evidence="1" id="KW-1133">Transmembrane helix</keyword>
<dbReference type="PATRIC" id="fig|66851.6.peg.1626"/>
<keyword evidence="3" id="KW-1185">Reference proteome</keyword>
<feature type="transmembrane region" description="Helical" evidence="1">
    <location>
        <begin position="27"/>
        <end position="50"/>
    </location>
</feature>
<evidence type="ECO:0000313" key="2">
    <source>
        <dbReference type="EMBL" id="KZX11504.1"/>
    </source>
</evidence>
<keyword evidence="1" id="KW-0812">Transmembrane</keyword>
<name>A0A166A381_METOA</name>
<evidence type="ECO:0000313" key="3">
    <source>
        <dbReference type="Proteomes" id="UP000077428"/>
    </source>
</evidence>
<dbReference type="Proteomes" id="UP000077428">
    <property type="component" value="Unassembled WGS sequence"/>
</dbReference>
<dbReference type="EMBL" id="LWMU01000088">
    <property type="protein sequence ID" value="KZX11504.1"/>
    <property type="molecule type" value="Genomic_DNA"/>
</dbReference>
<dbReference type="RefSeq" id="WP_042694631.1">
    <property type="nucleotide sequence ID" value="NZ_CABMAB010000041.1"/>
</dbReference>
<reference evidence="3" key="1">
    <citation type="journal article" date="2016" name="Genome Announc.">
        <title>Draft Genome Sequences of Methanobrevibacter curvatus DSM11111, Methanobrevibacter cuticularis DSM11139, Methanobrevibacter filiformis DSM11501, and Methanobrevibacter oralis DSM7256.</title>
        <authorList>
            <person name="Poehlein A."/>
            <person name="Seedorf H."/>
        </authorList>
    </citation>
    <scope>NUCLEOTIDE SEQUENCE [LARGE SCALE GENOMIC DNA]</scope>
    <source>
        <strain evidence="3">DSM 7256 / JCM 30027 / ZR</strain>
    </source>
</reference>
<sequence>MFKDNIKAPYECMELKEYKLFDFIPEFFLNSANLMIFPDLVVKILLIILLDLKKEVKSILKIELVFVHVVSQKILLKMEFTKEN</sequence>
<evidence type="ECO:0000256" key="1">
    <source>
        <dbReference type="SAM" id="Phobius"/>
    </source>
</evidence>